<dbReference type="InterPro" id="IPR001021">
    <property type="entry name" value="Ribosomal_bL25_long"/>
</dbReference>
<dbReference type="Pfam" id="PF01386">
    <property type="entry name" value="Ribosomal_L25p"/>
    <property type="match status" value="1"/>
</dbReference>
<dbReference type="NCBIfam" id="TIGR00731">
    <property type="entry name" value="bL25_bact_ctc"/>
    <property type="match status" value="1"/>
</dbReference>
<dbReference type="Gene3D" id="2.40.240.10">
    <property type="entry name" value="Ribosomal Protein L25, Chain P"/>
    <property type="match status" value="1"/>
</dbReference>
<dbReference type="Pfam" id="PF14693">
    <property type="entry name" value="Ribosomal_TL5_C"/>
    <property type="match status" value="1"/>
</dbReference>
<dbReference type="RefSeq" id="WP_288198386.1">
    <property type="nucleotide sequence ID" value="NZ_LT608334.1"/>
</dbReference>
<evidence type="ECO:0000256" key="4">
    <source>
        <dbReference type="ARBA" id="ARBA00023274"/>
    </source>
</evidence>
<dbReference type="GO" id="GO:0003735">
    <property type="term" value="F:structural constituent of ribosome"/>
    <property type="evidence" value="ECO:0007669"/>
    <property type="project" value="InterPro"/>
</dbReference>
<dbReference type="EMBL" id="FMJD01000013">
    <property type="protein sequence ID" value="SCM79091.1"/>
    <property type="molecule type" value="Genomic_DNA"/>
</dbReference>
<feature type="domain" description="Large ribosomal subunit protein bL25 beta" evidence="7">
    <location>
        <begin position="102"/>
        <end position="185"/>
    </location>
</feature>
<evidence type="ECO:0000259" key="6">
    <source>
        <dbReference type="Pfam" id="PF01386"/>
    </source>
</evidence>
<dbReference type="InterPro" id="IPR020057">
    <property type="entry name" value="Ribosomal_bL25_b-dom"/>
</dbReference>
<keyword evidence="2 5" id="KW-0694">RNA-binding</keyword>
<dbReference type="NCBIfam" id="NF004128">
    <property type="entry name" value="PRK05618.1-2"/>
    <property type="match status" value="1"/>
</dbReference>
<evidence type="ECO:0000256" key="5">
    <source>
        <dbReference type="HAMAP-Rule" id="MF_01334"/>
    </source>
</evidence>
<feature type="domain" description="Large ribosomal subunit protein bL25 L25" evidence="6">
    <location>
        <begin position="8"/>
        <end position="94"/>
    </location>
</feature>
<evidence type="ECO:0000313" key="8">
    <source>
        <dbReference type="EMBL" id="SCM79091.1"/>
    </source>
</evidence>
<dbReference type="GO" id="GO:0006412">
    <property type="term" value="P:translation"/>
    <property type="evidence" value="ECO:0007669"/>
    <property type="project" value="UniProtKB-UniRule"/>
</dbReference>
<keyword evidence="1 5" id="KW-0699">rRNA-binding</keyword>
<dbReference type="InterPro" id="IPR020930">
    <property type="entry name" value="Ribosomal_uL5_bac-type"/>
</dbReference>
<name>A0A212LNJ0_9HYPH</name>
<dbReference type="GO" id="GO:0008097">
    <property type="term" value="F:5S rRNA binding"/>
    <property type="evidence" value="ECO:0007669"/>
    <property type="project" value="InterPro"/>
</dbReference>
<organism evidence="8">
    <name type="scientific">uncultured Pleomorphomonas sp</name>
    <dbReference type="NCBI Taxonomy" id="442121"/>
    <lineage>
        <taxon>Bacteria</taxon>
        <taxon>Pseudomonadati</taxon>
        <taxon>Pseudomonadota</taxon>
        <taxon>Alphaproteobacteria</taxon>
        <taxon>Hyphomicrobiales</taxon>
        <taxon>Pleomorphomonadaceae</taxon>
        <taxon>Pleomorphomonas</taxon>
        <taxon>environmental samples</taxon>
    </lineage>
</organism>
<dbReference type="AlphaFoldDB" id="A0A212LNJ0"/>
<reference evidence="8" key="1">
    <citation type="submission" date="2016-08" db="EMBL/GenBank/DDBJ databases">
        <authorList>
            <person name="Seilhamer J.J."/>
        </authorList>
    </citation>
    <scope>NUCLEOTIDE SEQUENCE</scope>
    <source>
        <strain evidence="8">86</strain>
    </source>
</reference>
<dbReference type="InterPro" id="IPR037121">
    <property type="entry name" value="Ribosomal_bL25_C"/>
</dbReference>
<proteinExistence type="inferred from homology"/>
<evidence type="ECO:0000256" key="3">
    <source>
        <dbReference type="ARBA" id="ARBA00022980"/>
    </source>
</evidence>
<dbReference type="InterPro" id="IPR029751">
    <property type="entry name" value="Ribosomal_L25_dom"/>
</dbReference>
<dbReference type="CDD" id="cd00495">
    <property type="entry name" value="Ribosomal_L25_TL5_CTC"/>
    <property type="match status" value="1"/>
</dbReference>
<protein>
    <recommendedName>
        <fullName evidence="5">Large ribosomal subunit protein bL25</fullName>
    </recommendedName>
    <alternativeName>
        <fullName evidence="5">General stress protein CTC</fullName>
    </alternativeName>
</protein>
<dbReference type="Gene3D" id="2.170.120.20">
    <property type="entry name" value="Ribosomal protein L25, beta domain"/>
    <property type="match status" value="1"/>
</dbReference>
<dbReference type="NCBIfam" id="NF004612">
    <property type="entry name" value="PRK05943.1"/>
    <property type="match status" value="1"/>
</dbReference>
<dbReference type="HAMAP" id="MF_01334">
    <property type="entry name" value="Ribosomal_bL25_CTC"/>
    <property type="match status" value="1"/>
</dbReference>
<dbReference type="PANTHER" id="PTHR33284:SF1">
    <property type="entry name" value="RIBOSOMAL PROTEIN L25_GLN-TRNA SYNTHETASE, ANTI-CODON-BINDING DOMAIN-CONTAINING PROTEIN"/>
    <property type="match status" value="1"/>
</dbReference>
<comment type="function">
    <text evidence="5">This is one of the proteins that binds to the 5S RNA in the ribosome where it forms part of the central protuberance.</text>
</comment>
<dbReference type="PANTHER" id="PTHR33284">
    <property type="entry name" value="RIBOSOMAL PROTEIN L25/GLN-TRNA SYNTHETASE, ANTI-CODON-BINDING DOMAIN-CONTAINING PROTEIN"/>
    <property type="match status" value="1"/>
</dbReference>
<evidence type="ECO:0000256" key="2">
    <source>
        <dbReference type="ARBA" id="ARBA00022884"/>
    </source>
</evidence>
<dbReference type="SUPFAM" id="SSF50715">
    <property type="entry name" value="Ribosomal protein L25-like"/>
    <property type="match status" value="1"/>
</dbReference>
<comment type="subunit">
    <text evidence="5">Part of the 50S ribosomal subunit; part of the 5S rRNA/L5/L18/L25 subcomplex. Contacts the 5S rRNA. Binds to the 5S rRNA independently of L5 and L18.</text>
</comment>
<sequence>MAQTYELVASLRDRVGKGSARALRREGKTPAVVYGDKQPPLSIAVDTKETFLKLHAGGFMTHVATLKVDGKEIKVLPRDYQLDPVTDTLVHVDFIRVSDTTKVTVNVPVHFVGQDKSPGIKRGGVLNIAAHEVALLVSANAIPEHLTADVGALDIGDAVHISAVTLPEGATLVDHDDFAVATIVGSAAATSEEAADAAAAPAEEPKA</sequence>
<accession>A0A212LNJ0</accession>
<dbReference type="InterPro" id="IPR011035">
    <property type="entry name" value="Ribosomal_bL25/Gln-tRNA_synth"/>
</dbReference>
<dbReference type="GO" id="GO:0022625">
    <property type="term" value="C:cytosolic large ribosomal subunit"/>
    <property type="evidence" value="ECO:0007669"/>
    <property type="project" value="TreeGrafter"/>
</dbReference>
<comment type="similarity">
    <text evidence="5">Belongs to the bacterial ribosomal protein bL25 family. CTC subfamily.</text>
</comment>
<gene>
    <name evidence="5 8" type="primary">rplY</name>
    <name evidence="5" type="synonym">ctc</name>
    <name evidence="8" type="ORF">KL86PLE_90230</name>
</gene>
<evidence type="ECO:0000256" key="1">
    <source>
        <dbReference type="ARBA" id="ARBA00022730"/>
    </source>
</evidence>
<evidence type="ECO:0000259" key="7">
    <source>
        <dbReference type="Pfam" id="PF14693"/>
    </source>
</evidence>
<dbReference type="InterPro" id="IPR020056">
    <property type="entry name" value="Rbsml_bL25/Gln-tRNA_synth_N"/>
</dbReference>
<keyword evidence="4 5" id="KW-0687">Ribonucleoprotein</keyword>
<keyword evidence="3 5" id="KW-0689">Ribosomal protein</keyword>